<organism evidence="2 3">
    <name type="scientific">Oikopleura dioica</name>
    <name type="common">Tunicate</name>
    <dbReference type="NCBI Taxonomy" id="34765"/>
    <lineage>
        <taxon>Eukaryota</taxon>
        <taxon>Metazoa</taxon>
        <taxon>Chordata</taxon>
        <taxon>Tunicata</taxon>
        <taxon>Appendicularia</taxon>
        <taxon>Copelata</taxon>
        <taxon>Oikopleuridae</taxon>
        <taxon>Oikopleura</taxon>
    </lineage>
</organism>
<evidence type="ECO:0000256" key="1">
    <source>
        <dbReference type="SAM" id="SignalP"/>
    </source>
</evidence>
<dbReference type="OrthoDB" id="10477020at2759"/>
<feature type="chain" id="PRO_5003192247" evidence="1">
    <location>
        <begin position="23"/>
        <end position="233"/>
    </location>
</feature>
<keyword evidence="1" id="KW-0732">Signal</keyword>
<protein>
    <submittedName>
        <fullName evidence="2">Uncharacterized protein</fullName>
    </submittedName>
</protein>
<feature type="signal peptide" evidence="1">
    <location>
        <begin position="1"/>
        <end position="22"/>
    </location>
</feature>
<dbReference type="InParanoid" id="E4X2U7"/>
<reference evidence="2 3" key="1">
    <citation type="journal article" date="2010" name="Science">
        <title>Plasticity of animal genome architecture unmasked by rapid evolution of a pelagic tunicate.</title>
        <authorList>
            <person name="Denoeud F."/>
            <person name="Henriet S."/>
            <person name="Mungpakdee S."/>
            <person name="Aury J.M."/>
            <person name="Da Silva C."/>
            <person name="Brinkmann H."/>
            <person name="Mikhaleva J."/>
            <person name="Olsen L.C."/>
            <person name="Jubin C."/>
            <person name="Canestro C."/>
            <person name="Bouquet J.M."/>
            <person name="Danks G."/>
            <person name="Poulain J."/>
            <person name="Campsteijn C."/>
            <person name="Adamski M."/>
            <person name="Cross I."/>
            <person name="Yadetie F."/>
            <person name="Muffato M."/>
            <person name="Louis A."/>
            <person name="Butcher S."/>
            <person name="Tsagkogeorga G."/>
            <person name="Konrad A."/>
            <person name="Singh S."/>
            <person name="Jensen M.F."/>
            <person name="Cong E.H."/>
            <person name="Eikeseth-Otteraa H."/>
            <person name="Noel B."/>
            <person name="Anthouard V."/>
            <person name="Porcel B.M."/>
            <person name="Kachouri-Lafond R."/>
            <person name="Nishino A."/>
            <person name="Ugolini M."/>
            <person name="Chourrout P."/>
            <person name="Nishida H."/>
            <person name="Aasland R."/>
            <person name="Huzurbazar S."/>
            <person name="Westhof E."/>
            <person name="Delsuc F."/>
            <person name="Lehrach H."/>
            <person name="Reinhardt R."/>
            <person name="Weissenbach J."/>
            <person name="Roy S.W."/>
            <person name="Artiguenave F."/>
            <person name="Postlethwait J.H."/>
            <person name="Manak J.R."/>
            <person name="Thompson E.M."/>
            <person name="Jaillon O."/>
            <person name="Du Pasquier L."/>
            <person name="Boudinot P."/>
            <person name="Liberles D.A."/>
            <person name="Volff J.N."/>
            <person name="Philippe H."/>
            <person name="Lenhard B."/>
            <person name="Roest Crollius H."/>
            <person name="Wincker P."/>
            <person name="Chourrout D."/>
        </authorList>
    </citation>
    <scope>NUCLEOTIDE SEQUENCE [LARGE SCALE GENOMIC DNA]</scope>
</reference>
<evidence type="ECO:0000313" key="3">
    <source>
        <dbReference type="Proteomes" id="UP000001307"/>
    </source>
</evidence>
<keyword evidence="3" id="KW-1185">Reference proteome</keyword>
<name>E4X2U7_OIKDI</name>
<dbReference type="Proteomes" id="UP000001307">
    <property type="component" value="Unassembled WGS sequence"/>
</dbReference>
<gene>
    <name evidence="2" type="ORF">GSOID_T00017579001</name>
</gene>
<accession>E4X2U7</accession>
<sequence length="233" mass="26241">MKIFRGCSLTATLVMVFGSTMASDDWSVSRLEAKKESYMKVLKEQFDDVVAADPPVTDGNRSGINARSKKSIDRLINSDPNMFDNSERSEIIYQIVDRSRWLIKLAPPGTGSKVKTMQFKVQSKPARDQDNKKCSKVCNMQFRIEFDYKTQSGREILAKTIERELPKDVLGCTEGTCPAFTSLNFETEDKLSALFDAYEKAVDQEATEMKMKVKPVGHDMHGNVQVPKSVVHV</sequence>
<dbReference type="AlphaFoldDB" id="E4X2U7"/>
<dbReference type="EMBL" id="FN653023">
    <property type="protein sequence ID" value="CBY17950.1"/>
    <property type="molecule type" value="Genomic_DNA"/>
</dbReference>
<proteinExistence type="predicted"/>
<evidence type="ECO:0000313" key="2">
    <source>
        <dbReference type="EMBL" id="CBY17950.1"/>
    </source>
</evidence>